<protein>
    <submittedName>
        <fullName evidence="2">Uncharacterized protein</fullName>
    </submittedName>
</protein>
<dbReference type="AlphaFoldDB" id="A0AAV8XTN1"/>
<keyword evidence="3" id="KW-1185">Reference proteome</keyword>
<dbReference type="Proteomes" id="UP001162162">
    <property type="component" value="Unassembled WGS sequence"/>
</dbReference>
<dbReference type="EMBL" id="JAPWTK010000360">
    <property type="protein sequence ID" value="KAJ8941613.1"/>
    <property type="molecule type" value="Genomic_DNA"/>
</dbReference>
<reference evidence="2" key="1">
    <citation type="journal article" date="2023" name="Insect Mol. Biol.">
        <title>Genome sequencing provides insights into the evolution of gene families encoding plant cell wall-degrading enzymes in longhorned beetles.</title>
        <authorList>
            <person name="Shin N.R."/>
            <person name="Okamura Y."/>
            <person name="Kirsch R."/>
            <person name="Pauchet Y."/>
        </authorList>
    </citation>
    <scope>NUCLEOTIDE SEQUENCE</scope>
    <source>
        <strain evidence="2">AMC_N1</strain>
    </source>
</reference>
<gene>
    <name evidence="2" type="ORF">NQ318_000319</name>
</gene>
<organism evidence="2 3">
    <name type="scientific">Aromia moschata</name>
    <dbReference type="NCBI Taxonomy" id="1265417"/>
    <lineage>
        <taxon>Eukaryota</taxon>
        <taxon>Metazoa</taxon>
        <taxon>Ecdysozoa</taxon>
        <taxon>Arthropoda</taxon>
        <taxon>Hexapoda</taxon>
        <taxon>Insecta</taxon>
        <taxon>Pterygota</taxon>
        <taxon>Neoptera</taxon>
        <taxon>Endopterygota</taxon>
        <taxon>Coleoptera</taxon>
        <taxon>Polyphaga</taxon>
        <taxon>Cucujiformia</taxon>
        <taxon>Chrysomeloidea</taxon>
        <taxon>Cerambycidae</taxon>
        <taxon>Cerambycinae</taxon>
        <taxon>Callichromatini</taxon>
        <taxon>Aromia</taxon>
    </lineage>
</organism>
<evidence type="ECO:0000256" key="1">
    <source>
        <dbReference type="SAM" id="MobiDB-lite"/>
    </source>
</evidence>
<accession>A0AAV8XTN1</accession>
<proteinExistence type="predicted"/>
<comment type="caution">
    <text evidence="2">The sequence shown here is derived from an EMBL/GenBank/DDBJ whole genome shotgun (WGS) entry which is preliminary data.</text>
</comment>
<evidence type="ECO:0000313" key="2">
    <source>
        <dbReference type="EMBL" id="KAJ8941613.1"/>
    </source>
</evidence>
<name>A0AAV8XTN1_9CUCU</name>
<evidence type="ECO:0000313" key="3">
    <source>
        <dbReference type="Proteomes" id="UP001162162"/>
    </source>
</evidence>
<feature type="region of interest" description="Disordered" evidence="1">
    <location>
        <begin position="71"/>
        <end position="109"/>
    </location>
</feature>
<sequence>MGTLGTTCGTEADRSENATLIQKISAELLSSTGTRSQFNTLRKSLMDDELDSASNWLDIVPRIATVSEARSYDETTIPPPMKSFRNDYDSKPSSQHPNDEANTMAERDLGSTFLLPHTHLYKPDRGE</sequence>